<dbReference type="PANTHER" id="PTHR31155">
    <property type="entry name" value="ACYL- ACYL-CARRIER-PROTEIN DESATURASE-RELATED"/>
    <property type="match status" value="1"/>
</dbReference>
<comment type="subunit">
    <text evidence="3">Homodimer.</text>
</comment>
<evidence type="ECO:0000256" key="9">
    <source>
        <dbReference type="ARBA" id="ARBA00023098"/>
    </source>
</evidence>
<dbReference type="CDD" id="cd01050">
    <property type="entry name" value="Acyl_ACP_Desat"/>
    <property type="match status" value="1"/>
</dbReference>
<evidence type="ECO:0000256" key="1">
    <source>
        <dbReference type="ARBA" id="ARBA00001954"/>
    </source>
</evidence>
<dbReference type="Pfam" id="PF03405">
    <property type="entry name" value="FA_desaturase_2"/>
    <property type="match status" value="1"/>
</dbReference>
<gene>
    <name evidence="11" type="ORF">LDAN0321_LOCUS7964</name>
</gene>
<dbReference type="GO" id="GO:0046872">
    <property type="term" value="F:metal ion binding"/>
    <property type="evidence" value="ECO:0007669"/>
    <property type="project" value="UniProtKB-KW"/>
</dbReference>
<keyword evidence="7" id="KW-0560">Oxidoreductase</keyword>
<dbReference type="InterPro" id="IPR009078">
    <property type="entry name" value="Ferritin-like_SF"/>
</dbReference>
<keyword evidence="10" id="KW-0275">Fatty acid biosynthesis</keyword>
<protein>
    <recommendedName>
        <fullName evidence="12">Acyl-[acyl-carrier-protein] desaturase</fullName>
    </recommendedName>
</protein>
<dbReference type="PANTHER" id="PTHR31155:SF9">
    <property type="entry name" value="STEAROYL-[ACYL-CARRIER-PROTEIN] 9-DESATURASE 7, CHLOROPLASTIC"/>
    <property type="match status" value="1"/>
</dbReference>
<evidence type="ECO:0000256" key="4">
    <source>
        <dbReference type="ARBA" id="ARBA00022516"/>
    </source>
</evidence>
<evidence type="ECO:0000256" key="7">
    <source>
        <dbReference type="ARBA" id="ARBA00023002"/>
    </source>
</evidence>
<name>A0A7S2KDU9_9STRA</name>
<proteinExistence type="inferred from homology"/>
<keyword evidence="8" id="KW-0408">Iron</keyword>
<comment type="cofactor">
    <cofactor evidence="1">
        <name>Fe(2+)</name>
        <dbReference type="ChEBI" id="CHEBI:29033"/>
    </cofactor>
</comment>
<evidence type="ECO:0000256" key="5">
    <source>
        <dbReference type="ARBA" id="ARBA00022723"/>
    </source>
</evidence>
<keyword evidence="6" id="KW-0276">Fatty acid metabolism</keyword>
<dbReference type="GO" id="GO:0045300">
    <property type="term" value="F:stearoyl-[ACP] desaturase activity"/>
    <property type="evidence" value="ECO:0007669"/>
    <property type="project" value="InterPro"/>
</dbReference>
<evidence type="ECO:0000313" key="11">
    <source>
        <dbReference type="EMBL" id="CAD9572790.1"/>
    </source>
</evidence>
<evidence type="ECO:0000256" key="8">
    <source>
        <dbReference type="ARBA" id="ARBA00023004"/>
    </source>
</evidence>
<comment type="similarity">
    <text evidence="2">Belongs to the fatty acid desaturase type 2 family.</text>
</comment>
<dbReference type="EMBL" id="HBGY01012497">
    <property type="protein sequence ID" value="CAD9572790.1"/>
    <property type="molecule type" value="Transcribed_RNA"/>
</dbReference>
<keyword evidence="5" id="KW-0479">Metal-binding</keyword>
<dbReference type="InterPro" id="IPR012348">
    <property type="entry name" value="RNR-like"/>
</dbReference>
<reference evidence="11" key="1">
    <citation type="submission" date="2021-01" db="EMBL/GenBank/DDBJ databases">
        <authorList>
            <person name="Corre E."/>
            <person name="Pelletier E."/>
            <person name="Niang G."/>
            <person name="Scheremetjew M."/>
            <person name="Finn R."/>
            <person name="Kale V."/>
            <person name="Holt S."/>
            <person name="Cochrane G."/>
            <person name="Meng A."/>
            <person name="Brown T."/>
            <person name="Cohen L."/>
        </authorList>
    </citation>
    <scope>NUCLEOTIDE SEQUENCE</scope>
    <source>
        <strain evidence="11">B650</strain>
    </source>
</reference>
<evidence type="ECO:0000256" key="2">
    <source>
        <dbReference type="ARBA" id="ARBA00008749"/>
    </source>
</evidence>
<evidence type="ECO:0000256" key="3">
    <source>
        <dbReference type="ARBA" id="ARBA00011738"/>
    </source>
</evidence>
<sequence length="467" mass="52845">MIVEHTHQPNTKHRLYYSRTYYRQLLSLRRHHLLRPPLINKTDITTESINQSTMSNTTNQKHMILAAMVAASTSAFTAPSVKTSSTATSLKMTAVDPAVVTKKEYQDICGVSFDGDELTDRLKATNFLYPKHVEVIEDIAPIAEAMVDDILLDTGDAAWQPQDYLPDLSKDNWYEEVKELREMGEQISDELLVVLIGDMVTEEALPTYQTLLNTFEGCDDPTGTTDSAWAKWSRGWTSEENRHGDLLNKYLYLGGRCDMRQIEVTIQHLITSGFNPKANKDPYKGFVYTSFQERATKISHGNVGKLAREKGDKTLGKICAMIAGDEGRHEKAYQTFVTEILKRDPNGLLSVFGEMMRGQIVMPAELMTDGKDPELYENFANVATGLGVYTPLDYADIIAHLVKTWDLENLEGLDSAGEKERDYLCKLPERYRKLASRSMNKKKKATDLEVPTKTFSWIYNRPCKIVV</sequence>
<accession>A0A7S2KDU9</accession>
<keyword evidence="9" id="KW-0443">Lipid metabolism</keyword>
<evidence type="ECO:0008006" key="12">
    <source>
        <dbReference type="Google" id="ProtNLM"/>
    </source>
</evidence>
<keyword evidence="4" id="KW-0444">Lipid biosynthesis</keyword>
<organism evidence="11">
    <name type="scientific">Leptocylindrus danicus</name>
    <dbReference type="NCBI Taxonomy" id="163516"/>
    <lineage>
        <taxon>Eukaryota</taxon>
        <taxon>Sar</taxon>
        <taxon>Stramenopiles</taxon>
        <taxon>Ochrophyta</taxon>
        <taxon>Bacillariophyta</taxon>
        <taxon>Coscinodiscophyceae</taxon>
        <taxon>Chaetocerotophycidae</taxon>
        <taxon>Leptocylindrales</taxon>
        <taxon>Leptocylindraceae</taxon>
        <taxon>Leptocylindrus</taxon>
    </lineage>
</organism>
<dbReference type="AlphaFoldDB" id="A0A7S2KDU9"/>
<dbReference type="SUPFAM" id="SSF47240">
    <property type="entry name" value="Ferritin-like"/>
    <property type="match status" value="1"/>
</dbReference>
<evidence type="ECO:0000256" key="6">
    <source>
        <dbReference type="ARBA" id="ARBA00022832"/>
    </source>
</evidence>
<dbReference type="Gene3D" id="1.10.620.20">
    <property type="entry name" value="Ribonucleotide Reductase, subunit A"/>
    <property type="match status" value="1"/>
</dbReference>
<evidence type="ECO:0000256" key="10">
    <source>
        <dbReference type="ARBA" id="ARBA00023160"/>
    </source>
</evidence>
<dbReference type="GO" id="GO:0006633">
    <property type="term" value="P:fatty acid biosynthetic process"/>
    <property type="evidence" value="ECO:0007669"/>
    <property type="project" value="UniProtKB-KW"/>
</dbReference>
<dbReference type="InterPro" id="IPR005067">
    <property type="entry name" value="Fatty_acid_desaturase-2"/>
</dbReference>